<reference evidence="3 4" key="1">
    <citation type="journal article" date="2011" name="Stand. Genomic Sci.">
        <title>Complete genome sequence of Parvibaculum lavamentivorans type strain (DS-1(T)).</title>
        <authorList>
            <person name="Schleheck D."/>
            <person name="Weiss M."/>
            <person name="Pitluck S."/>
            <person name="Bruce D."/>
            <person name="Land M.L."/>
            <person name="Han S."/>
            <person name="Saunders E."/>
            <person name="Tapia R."/>
            <person name="Detter C."/>
            <person name="Brettin T."/>
            <person name="Han J."/>
            <person name="Woyke T."/>
            <person name="Goodwin L."/>
            <person name="Pennacchio L."/>
            <person name="Nolan M."/>
            <person name="Cook A.M."/>
            <person name="Kjelleberg S."/>
            <person name="Thomas T."/>
        </authorList>
    </citation>
    <scope>NUCLEOTIDE SEQUENCE [LARGE SCALE GENOMIC DNA]</scope>
    <source>
        <strain evidence="4">DS-1 / DSM 13023 / NCIMB 13966</strain>
    </source>
</reference>
<evidence type="ECO:0000259" key="2">
    <source>
        <dbReference type="Pfam" id="PF04784"/>
    </source>
</evidence>
<evidence type="ECO:0000313" key="3">
    <source>
        <dbReference type="EMBL" id="ABS61925.1"/>
    </source>
</evidence>
<keyword evidence="1" id="KW-0472">Membrane</keyword>
<dbReference type="STRING" id="402881.Plav_0302"/>
<keyword evidence="4" id="KW-1185">Reference proteome</keyword>
<organism evidence="3 4">
    <name type="scientific">Parvibaculum lavamentivorans (strain DS-1 / DSM 13023 / NCIMB 13966)</name>
    <dbReference type="NCBI Taxonomy" id="402881"/>
    <lineage>
        <taxon>Bacteria</taxon>
        <taxon>Pseudomonadati</taxon>
        <taxon>Pseudomonadota</taxon>
        <taxon>Alphaproteobacteria</taxon>
        <taxon>Hyphomicrobiales</taxon>
        <taxon>Parvibaculaceae</taxon>
        <taxon>Parvibaculum</taxon>
    </lineage>
</organism>
<dbReference type="eggNOG" id="COG0398">
    <property type="taxonomic scope" value="Bacteria"/>
</dbReference>
<feature type="transmembrane region" description="Helical" evidence="1">
    <location>
        <begin position="43"/>
        <end position="62"/>
    </location>
</feature>
<protein>
    <recommendedName>
        <fullName evidence="2">DUF547 domain-containing protein</fullName>
    </recommendedName>
</protein>
<sequence>MSDTPCRCRRLCVMSRPDEEDGLNRVKQGHNRVNYMRRSGLKAGPALIVSALFLFCIAGTPLKAEQATMPNHGEWGRLLDLYLTEGEGGAPNRVDYGALKANAADHAALKAYIAALEQVEPESLPRDERFAYWVNLYNALTVDVVTDHYPVASIRDISISPGLFSKGPWGKKLVTVAGRELSLDDIEHGILRQEFGDRRVHYAVNCASWGCPDLAPRPYTGAGLEEMLEGAARGFINSPRGARIEDGGLIASSIFDWYRKDFGGSEAGVLAEIRKYADAALSAGLENIGAVSSYRYDWSLNDANREEPQ</sequence>
<dbReference type="PANTHER" id="PTHR46361">
    <property type="entry name" value="ELECTRON CARRIER/ PROTEIN DISULFIDE OXIDOREDUCTASE"/>
    <property type="match status" value="1"/>
</dbReference>
<dbReference type="PANTHER" id="PTHR46361:SF3">
    <property type="entry name" value="ELECTRON CARRIER_ PROTEIN DISULFIDE OXIDOREDUCTASE"/>
    <property type="match status" value="1"/>
</dbReference>
<dbReference type="InterPro" id="IPR006869">
    <property type="entry name" value="DUF547"/>
</dbReference>
<keyword evidence="1" id="KW-0812">Transmembrane</keyword>
<keyword evidence="1" id="KW-1133">Transmembrane helix</keyword>
<dbReference type="OrthoDB" id="526867at2"/>
<evidence type="ECO:0000313" key="4">
    <source>
        <dbReference type="Proteomes" id="UP000006377"/>
    </source>
</evidence>
<dbReference type="Pfam" id="PF04784">
    <property type="entry name" value="DUF547"/>
    <property type="match status" value="1"/>
</dbReference>
<accession>A7HPU2</accession>
<dbReference type="Proteomes" id="UP000006377">
    <property type="component" value="Chromosome"/>
</dbReference>
<evidence type="ECO:0000256" key="1">
    <source>
        <dbReference type="SAM" id="Phobius"/>
    </source>
</evidence>
<name>A7HPU2_PARL1</name>
<dbReference type="KEGG" id="pla:Plav_0302"/>
<dbReference type="HOGENOM" id="CLU_054137_1_1_5"/>
<dbReference type="EMBL" id="CP000774">
    <property type="protein sequence ID" value="ABS61925.1"/>
    <property type="molecule type" value="Genomic_DNA"/>
</dbReference>
<feature type="domain" description="DUF547" evidence="2">
    <location>
        <begin position="122"/>
        <end position="236"/>
    </location>
</feature>
<dbReference type="AlphaFoldDB" id="A7HPU2"/>
<proteinExistence type="predicted"/>
<gene>
    <name evidence="3" type="ordered locus">Plav_0302</name>
</gene>